<accession>A0ACC0PGX4</accession>
<evidence type="ECO:0000313" key="1">
    <source>
        <dbReference type="EMBL" id="KAI8564967.1"/>
    </source>
</evidence>
<reference evidence="1" key="1">
    <citation type="submission" date="2022-02" db="EMBL/GenBank/DDBJ databases">
        <title>Plant Genome Project.</title>
        <authorList>
            <person name="Zhang R.-G."/>
        </authorList>
    </citation>
    <scope>NUCLEOTIDE SEQUENCE</scope>
    <source>
        <strain evidence="1">AT1</strain>
    </source>
</reference>
<comment type="caution">
    <text evidence="1">The sequence shown here is derived from an EMBL/GenBank/DDBJ whole genome shotgun (WGS) entry which is preliminary data.</text>
</comment>
<gene>
    <name evidence="1" type="ORF">RHMOL_Rhmol03G0224100</name>
</gene>
<organism evidence="1 2">
    <name type="scientific">Rhododendron molle</name>
    <name type="common">Chinese azalea</name>
    <name type="synonym">Azalea mollis</name>
    <dbReference type="NCBI Taxonomy" id="49168"/>
    <lineage>
        <taxon>Eukaryota</taxon>
        <taxon>Viridiplantae</taxon>
        <taxon>Streptophyta</taxon>
        <taxon>Embryophyta</taxon>
        <taxon>Tracheophyta</taxon>
        <taxon>Spermatophyta</taxon>
        <taxon>Magnoliopsida</taxon>
        <taxon>eudicotyledons</taxon>
        <taxon>Gunneridae</taxon>
        <taxon>Pentapetalae</taxon>
        <taxon>asterids</taxon>
        <taxon>Ericales</taxon>
        <taxon>Ericaceae</taxon>
        <taxon>Ericoideae</taxon>
        <taxon>Rhodoreae</taxon>
        <taxon>Rhododendron</taxon>
    </lineage>
</organism>
<sequence>MEVTRASMVAVAMLALVFAVFLPSALAHSAAPAPAPTSDGTSLSPTHFFNFTYLFGSLIPPGAA</sequence>
<keyword evidence="2" id="KW-1185">Reference proteome</keyword>
<name>A0ACC0PGX4_RHOML</name>
<evidence type="ECO:0000313" key="2">
    <source>
        <dbReference type="Proteomes" id="UP001062846"/>
    </source>
</evidence>
<protein>
    <submittedName>
        <fullName evidence="1">Uncharacterized protein</fullName>
    </submittedName>
</protein>
<proteinExistence type="predicted"/>
<dbReference type="Proteomes" id="UP001062846">
    <property type="component" value="Chromosome 3"/>
</dbReference>
<dbReference type="EMBL" id="CM046390">
    <property type="protein sequence ID" value="KAI8564967.1"/>
    <property type="molecule type" value="Genomic_DNA"/>
</dbReference>